<dbReference type="Proteomes" id="UP001151760">
    <property type="component" value="Unassembled WGS sequence"/>
</dbReference>
<reference evidence="2" key="1">
    <citation type="journal article" date="2022" name="Int. J. Mol. Sci.">
        <title>Draft Genome of Tanacetum Coccineum: Genomic Comparison of Closely Related Tanacetum-Family Plants.</title>
        <authorList>
            <person name="Yamashiro T."/>
            <person name="Shiraishi A."/>
            <person name="Nakayama K."/>
            <person name="Satake H."/>
        </authorList>
    </citation>
    <scope>NUCLEOTIDE SEQUENCE</scope>
</reference>
<feature type="compositionally biased region" description="Polar residues" evidence="1">
    <location>
        <begin position="61"/>
        <end position="84"/>
    </location>
</feature>
<evidence type="ECO:0000256" key="1">
    <source>
        <dbReference type="SAM" id="MobiDB-lite"/>
    </source>
</evidence>
<name>A0ABQ4X5Y6_9ASTR</name>
<organism evidence="2 3">
    <name type="scientific">Tanacetum coccineum</name>
    <dbReference type="NCBI Taxonomy" id="301880"/>
    <lineage>
        <taxon>Eukaryota</taxon>
        <taxon>Viridiplantae</taxon>
        <taxon>Streptophyta</taxon>
        <taxon>Embryophyta</taxon>
        <taxon>Tracheophyta</taxon>
        <taxon>Spermatophyta</taxon>
        <taxon>Magnoliopsida</taxon>
        <taxon>eudicotyledons</taxon>
        <taxon>Gunneridae</taxon>
        <taxon>Pentapetalae</taxon>
        <taxon>asterids</taxon>
        <taxon>campanulids</taxon>
        <taxon>Asterales</taxon>
        <taxon>Asteraceae</taxon>
        <taxon>Asteroideae</taxon>
        <taxon>Anthemideae</taxon>
        <taxon>Anthemidinae</taxon>
        <taxon>Tanacetum</taxon>
    </lineage>
</organism>
<evidence type="ECO:0000313" key="2">
    <source>
        <dbReference type="EMBL" id="GJS60517.1"/>
    </source>
</evidence>
<keyword evidence="3" id="KW-1185">Reference proteome</keyword>
<proteinExistence type="predicted"/>
<accession>A0ABQ4X5Y6</accession>
<evidence type="ECO:0000313" key="3">
    <source>
        <dbReference type="Proteomes" id="UP001151760"/>
    </source>
</evidence>
<gene>
    <name evidence="2" type="ORF">Tco_0655301</name>
</gene>
<feature type="region of interest" description="Disordered" evidence="1">
    <location>
        <begin position="20"/>
        <end position="86"/>
    </location>
</feature>
<dbReference type="EMBL" id="BQNB010009226">
    <property type="protein sequence ID" value="GJS60517.1"/>
    <property type="molecule type" value="Genomic_DNA"/>
</dbReference>
<protein>
    <submittedName>
        <fullName evidence="2">Uncharacterized protein</fullName>
    </submittedName>
</protein>
<feature type="compositionally biased region" description="Basic and acidic residues" evidence="1">
    <location>
        <begin position="33"/>
        <end position="52"/>
    </location>
</feature>
<sequence length="172" mass="19268">MLFTYIEVMRSIKSRLGKQERTKVVLSEDVEDDSSKQGRKLSDAEVQEKASTETEPIIQEVTPTKVIQDQGSSEKGNSEVSTAGATKGTASEVLVVSTLLSKNKMMEETKGTDCKDEEIWPGQWDYRKAKSYVLTNSYTADAKWDCYTYVYRKEVSSKSRNAIQDAEEKIGG</sequence>
<comment type="caution">
    <text evidence="2">The sequence shown here is derived from an EMBL/GenBank/DDBJ whole genome shotgun (WGS) entry which is preliminary data.</text>
</comment>
<reference evidence="2" key="2">
    <citation type="submission" date="2022-01" db="EMBL/GenBank/DDBJ databases">
        <authorList>
            <person name="Yamashiro T."/>
            <person name="Shiraishi A."/>
            <person name="Satake H."/>
            <person name="Nakayama K."/>
        </authorList>
    </citation>
    <scope>NUCLEOTIDE SEQUENCE</scope>
</reference>